<dbReference type="EMBL" id="DONK01000226">
    <property type="protein sequence ID" value="HBU52473.1"/>
    <property type="molecule type" value="Genomic_DNA"/>
</dbReference>
<evidence type="ECO:0000313" key="4">
    <source>
        <dbReference type="EMBL" id="HBU52473.1"/>
    </source>
</evidence>
<dbReference type="Proteomes" id="UP000264779">
    <property type="component" value="Unassembled WGS sequence"/>
</dbReference>
<keyword evidence="1" id="KW-1133">Transmembrane helix</keyword>
<gene>
    <name evidence="3" type="ORF">DCW74_06255</name>
    <name evidence="4" type="ORF">DEB45_14555</name>
    <name evidence="2" type="ORF">EP13_01200</name>
</gene>
<evidence type="ECO:0000313" key="7">
    <source>
        <dbReference type="Proteomes" id="UP000264779"/>
    </source>
</evidence>
<keyword evidence="1" id="KW-0472">Membrane</keyword>
<name>A0A075NSD3_9ALTE</name>
<sequence>MRRAKSKKTPASFWGTLLKVLVIVIFAASLLLAIKTLNTADEDTSHGAFIQYQQRFEEHVTAAHWKWRAVQPATMIMLVHYDSNGQETNRSPVKMSAKGWPAAEQSSLGCKKIWAALVALPLQVDGFNIRADYFAPDGNDEERYWCRYSLTSGPYFDYFPERGDVVASEK</sequence>
<proteinExistence type="predicted"/>
<evidence type="ECO:0000313" key="2">
    <source>
        <dbReference type="EMBL" id="AIF97424.1"/>
    </source>
</evidence>
<dbReference type="OrthoDB" id="6227360at2"/>
<accession>A0A075NSD3</accession>
<dbReference type="EMBL" id="DNAN01000213">
    <property type="protein sequence ID" value="HAW75323.1"/>
    <property type="molecule type" value="Genomic_DNA"/>
</dbReference>
<evidence type="ECO:0000313" key="5">
    <source>
        <dbReference type="Proteomes" id="UP000056090"/>
    </source>
</evidence>
<dbReference type="AlphaFoldDB" id="A0A075NSD3"/>
<protein>
    <recommendedName>
        <fullName evidence="8">MSHA biogenesis protein MshF</fullName>
    </recommendedName>
</protein>
<dbReference type="Proteomes" id="UP000263517">
    <property type="component" value="Unassembled WGS sequence"/>
</dbReference>
<dbReference type="GeneID" id="78253564"/>
<dbReference type="KEGG" id="aaus:EP12_01250"/>
<evidence type="ECO:0000256" key="1">
    <source>
        <dbReference type="SAM" id="Phobius"/>
    </source>
</evidence>
<reference evidence="6 7" key="2">
    <citation type="journal article" date="2018" name="Nat. Biotechnol.">
        <title>A standardized bacterial taxonomy based on genome phylogeny substantially revises the tree of life.</title>
        <authorList>
            <person name="Parks D.H."/>
            <person name="Chuvochina M."/>
            <person name="Waite D.W."/>
            <person name="Rinke C."/>
            <person name="Skarshewski A."/>
            <person name="Chaumeil P.A."/>
            <person name="Hugenholtz P."/>
        </authorList>
    </citation>
    <scope>NUCLEOTIDE SEQUENCE [LARGE SCALE GENOMIC DNA]</scope>
    <source>
        <strain evidence="4">UBA11621</strain>
        <strain evidence="3">UBA11978</strain>
    </source>
</reference>
<evidence type="ECO:0008006" key="8">
    <source>
        <dbReference type="Google" id="ProtNLM"/>
    </source>
</evidence>
<dbReference type="RefSeq" id="WP_044055599.1">
    <property type="nucleotide sequence ID" value="NZ_CAJXAX010000019.1"/>
</dbReference>
<dbReference type="PATRIC" id="fig|589873.4.peg.263"/>
<evidence type="ECO:0000313" key="3">
    <source>
        <dbReference type="EMBL" id="HAW75323.1"/>
    </source>
</evidence>
<dbReference type="KEGG" id="aal:EP13_01200"/>
<dbReference type="Proteomes" id="UP000056090">
    <property type="component" value="Chromosome"/>
</dbReference>
<feature type="transmembrane region" description="Helical" evidence="1">
    <location>
        <begin position="12"/>
        <end position="34"/>
    </location>
</feature>
<evidence type="ECO:0000313" key="6">
    <source>
        <dbReference type="Proteomes" id="UP000263517"/>
    </source>
</evidence>
<organism evidence="2 5">
    <name type="scientific">Alteromonas australica</name>
    <dbReference type="NCBI Taxonomy" id="589873"/>
    <lineage>
        <taxon>Bacteria</taxon>
        <taxon>Pseudomonadati</taxon>
        <taxon>Pseudomonadota</taxon>
        <taxon>Gammaproteobacteria</taxon>
        <taxon>Alteromonadales</taxon>
        <taxon>Alteromonadaceae</taxon>
        <taxon>Alteromonas/Salinimonas group</taxon>
        <taxon>Alteromonas</taxon>
    </lineage>
</organism>
<keyword evidence="1" id="KW-0812">Transmembrane</keyword>
<keyword evidence="5" id="KW-1185">Reference proteome</keyword>
<reference evidence="2 5" key="1">
    <citation type="submission" date="2014-06" db="EMBL/GenBank/DDBJ databases">
        <title>Genomes of Alteromonas australica, a world apart.</title>
        <authorList>
            <person name="Gonzaga A."/>
            <person name="Lopez-Perez M."/>
            <person name="Rodriguez-Valera F."/>
        </authorList>
    </citation>
    <scope>NUCLEOTIDE SEQUENCE [LARGE SCALE GENOMIC DNA]</scope>
    <source>
        <strain evidence="2 5">H 17</strain>
    </source>
</reference>
<dbReference type="STRING" id="589873.EP12_01250"/>
<dbReference type="EMBL" id="CP008849">
    <property type="protein sequence ID" value="AIF97424.1"/>
    <property type="molecule type" value="Genomic_DNA"/>
</dbReference>